<keyword evidence="4 7" id="KW-0547">Nucleotide-binding</keyword>
<dbReference type="GO" id="GO:0004674">
    <property type="term" value="F:protein serine/threonine kinase activity"/>
    <property type="evidence" value="ECO:0007669"/>
    <property type="project" value="UniProtKB-KW"/>
</dbReference>
<sequence length="276" mass="30950">VSATVSCSVYDAVYRATPYSTAPYCVRYKMGEEKEQENLLLDRSGRLEDLYIVGVLIGRGSYSMVHKCLHKGKTERACKVYKKAHLLTSLVPSHVNTLVKLSHPQIMTIHDVFETDAELHIVTDLATGEELLERIERSEHYSEKEASQAVHTVLSALQYLHNQDLPHGAVLPENLMYQSESPNAKLKLSEMPMPKLSQSPTAPQIYSAPHFNSEMSTTALKCSGDIWSLGILIYIMLCGSEPTLEELTEQVDRECEGLWSDVSASARHLITRMLQE</sequence>
<dbReference type="GO" id="GO:0005524">
    <property type="term" value="F:ATP binding"/>
    <property type="evidence" value="ECO:0007669"/>
    <property type="project" value="UniProtKB-UniRule"/>
</dbReference>
<evidence type="ECO:0000256" key="3">
    <source>
        <dbReference type="ARBA" id="ARBA00022679"/>
    </source>
</evidence>
<comment type="similarity">
    <text evidence="1">Belongs to the protein kinase superfamily. CAMK Ser/Thr protein kinase family.</text>
</comment>
<gene>
    <name evidence="9" type="ORF">g.17896</name>
</gene>
<keyword evidence="2" id="KW-0723">Serine/threonine-protein kinase</keyword>
<dbReference type="AlphaFoldDB" id="A0A1B6MEG3"/>
<dbReference type="Gene3D" id="3.30.200.20">
    <property type="entry name" value="Phosphorylase Kinase, domain 1"/>
    <property type="match status" value="1"/>
</dbReference>
<feature type="domain" description="Protein kinase" evidence="8">
    <location>
        <begin position="51"/>
        <end position="276"/>
    </location>
</feature>
<dbReference type="Pfam" id="PF00069">
    <property type="entry name" value="Pkinase"/>
    <property type="match status" value="1"/>
</dbReference>
<dbReference type="InterPro" id="IPR000719">
    <property type="entry name" value="Prot_kinase_dom"/>
</dbReference>
<dbReference type="PROSITE" id="PS50011">
    <property type="entry name" value="PROTEIN_KINASE_DOM"/>
    <property type="match status" value="1"/>
</dbReference>
<keyword evidence="6 7" id="KW-0067">ATP-binding</keyword>
<dbReference type="SMART" id="SM00220">
    <property type="entry name" value="S_TKc"/>
    <property type="match status" value="1"/>
</dbReference>
<evidence type="ECO:0000256" key="7">
    <source>
        <dbReference type="PROSITE-ProRule" id="PRU10141"/>
    </source>
</evidence>
<name>A0A1B6MEG3_9HEMI</name>
<keyword evidence="5" id="KW-0418">Kinase</keyword>
<feature type="binding site" evidence="7">
    <location>
        <position position="79"/>
    </location>
    <ligand>
        <name>ATP</name>
        <dbReference type="ChEBI" id="CHEBI:30616"/>
    </ligand>
</feature>
<keyword evidence="3" id="KW-0808">Transferase</keyword>
<reference evidence="9" key="1">
    <citation type="submission" date="2015-11" db="EMBL/GenBank/DDBJ databases">
        <title>De novo transcriptome assembly of four potential Pierce s Disease insect vectors from Arizona vineyards.</title>
        <authorList>
            <person name="Tassone E.E."/>
        </authorList>
    </citation>
    <scope>NUCLEOTIDE SEQUENCE</scope>
</reference>
<proteinExistence type="inferred from homology"/>
<dbReference type="InterPro" id="IPR011009">
    <property type="entry name" value="Kinase-like_dom_sf"/>
</dbReference>
<dbReference type="PROSITE" id="PS00107">
    <property type="entry name" value="PROTEIN_KINASE_ATP"/>
    <property type="match status" value="1"/>
</dbReference>
<protein>
    <recommendedName>
        <fullName evidence="8">Protein kinase domain-containing protein</fullName>
    </recommendedName>
</protein>
<evidence type="ECO:0000256" key="6">
    <source>
        <dbReference type="ARBA" id="ARBA00022840"/>
    </source>
</evidence>
<feature type="non-terminal residue" evidence="9">
    <location>
        <position position="276"/>
    </location>
</feature>
<dbReference type="InterPro" id="IPR050205">
    <property type="entry name" value="CDPK_Ser/Thr_kinases"/>
</dbReference>
<evidence type="ECO:0000313" key="9">
    <source>
        <dbReference type="EMBL" id="JAT34279.1"/>
    </source>
</evidence>
<accession>A0A1B6MEG3</accession>
<dbReference type="PANTHER" id="PTHR24349">
    <property type="entry name" value="SERINE/THREONINE-PROTEIN KINASE"/>
    <property type="match status" value="1"/>
</dbReference>
<dbReference type="Gene3D" id="1.10.510.10">
    <property type="entry name" value="Transferase(Phosphotransferase) domain 1"/>
    <property type="match status" value="1"/>
</dbReference>
<evidence type="ECO:0000259" key="8">
    <source>
        <dbReference type="PROSITE" id="PS50011"/>
    </source>
</evidence>
<evidence type="ECO:0000256" key="1">
    <source>
        <dbReference type="ARBA" id="ARBA00006692"/>
    </source>
</evidence>
<dbReference type="EMBL" id="GEBQ01005698">
    <property type="protein sequence ID" value="JAT34279.1"/>
    <property type="molecule type" value="Transcribed_RNA"/>
</dbReference>
<organism evidence="9">
    <name type="scientific">Graphocephala atropunctata</name>
    <dbReference type="NCBI Taxonomy" id="36148"/>
    <lineage>
        <taxon>Eukaryota</taxon>
        <taxon>Metazoa</taxon>
        <taxon>Ecdysozoa</taxon>
        <taxon>Arthropoda</taxon>
        <taxon>Hexapoda</taxon>
        <taxon>Insecta</taxon>
        <taxon>Pterygota</taxon>
        <taxon>Neoptera</taxon>
        <taxon>Paraneoptera</taxon>
        <taxon>Hemiptera</taxon>
        <taxon>Auchenorrhyncha</taxon>
        <taxon>Membracoidea</taxon>
        <taxon>Cicadellidae</taxon>
        <taxon>Cicadellinae</taxon>
        <taxon>Cicadellini</taxon>
        <taxon>Graphocephala</taxon>
    </lineage>
</organism>
<dbReference type="InterPro" id="IPR017441">
    <property type="entry name" value="Protein_kinase_ATP_BS"/>
</dbReference>
<evidence type="ECO:0000256" key="2">
    <source>
        <dbReference type="ARBA" id="ARBA00022527"/>
    </source>
</evidence>
<dbReference type="SUPFAM" id="SSF56112">
    <property type="entry name" value="Protein kinase-like (PK-like)"/>
    <property type="match status" value="1"/>
</dbReference>
<feature type="non-terminal residue" evidence="9">
    <location>
        <position position="1"/>
    </location>
</feature>
<evidence type="ECO:0000256" key="5">
    <source>
        <dbReference type="ARBA" id="ARBA00022777"/>
    </source>
</evidence>
<evidence type="ECO:0000256" key="4">
    <source>
        <dbReference type="ARBA" id="ARBA00022741"/>
    </source>
</evidence>